<dbReference type="PANTHER" id="PTHR30098">
    <property type="entry name" value="LEUCYL/PHENYLALANYL-TRNA--PROTEIN TRANSFERASE"/>
    <property type="match status" value="1"/>
</dbReference>
<dbReference type="NCBIfam" id="TIGR00667">
    <property type="entry name" value="aat"/>
    <property type="match status" value="1"/>
</dbReference>
<dbReference type="PANTHER" id="PTHR30098:SF2">
    <property type="entry name" value="LEUCYL_PHENYLALANYL-TRNA--PROTEIN TRANSFERASE"/>
    <property type="match status" value="1"/>
</dbReference>
<evidence type="ECO:0000256" key="11">
    <source>
        <dbReference type="ARBA" id="ARBA00074372"/>
    </source>
</evidence>
<keyword evidence="3 15" id="KW-0808">Transferase</keyword>
<dbReference type="InterPro" id="IPR042221">
    <property type="entry name" value="Leu/Phe-tRNA_Trfase_N"/>
</dbReference>
<protein>
    <recommendedName>
        <fullName evidence="11 15">Leucyl/phenylalanyl-tRNA--protein transferase</fullName>
        <ecNumber evidence="10 15">2.3.2.6</ecNumber>
    </recommendedName>
    <alternativeName>
        <fullName evidence="12 15">L/F-transferase</fullName>
    </alternativeName>
    <alternativeName>
        <fullName evidence="13 15">Leucyltransferase</fullName>
    </alternativeName>
    <alternativeName>
        <fullName evidence="14 15">Phenyalanyltransferase</fullName>
    </alternativeName>
</protein>
<comment type="subcellular location">
    <subcellularLocation>
        <location evidence="1 15">Cytoplasm</location>
    </subcellularLocation>
</comment>
<evidence type="ECO:0000256" key="6">
    <source>
        <dbReference type="ARBA" id="ARBA00050652"/>
    </source>
</evidence>
<comment type="similarity">
    <text evidence="9 15">Belongs to the L/F-transferase family.</text>
</comment>
<dbReference type="AlphaFoldDB" id="A0A450XAT1"/>
<dbReference type="HAMAP" id="MF_00688">
    <property type="entry name" value="Leu_Phe_trans"/>
    <property type="match status" value="1"/>
</dbReference>
<dbReference type="InterPro" id="IPR016181">
    <property type="entry name" value="Acyl_CoA_acyltransferase"/>
</dbReference>
<evidence type="ECO:0000256" key="14">
    <source>
        <dbReference type="ARBA" id="ARBA00083640"/>
    </source>
</evidence>
<evidence type="ECO:0000256" key="3">
    <source>
        <dbReference type="ARBA" id="ARBA00022679"/>
    </source>
</evidence>
<dbReference type="EMBL" id="CAADFO010000021">
    <property type="protein sequence ID" value="VFK26434.1"/>
    <property type="molecule type" value="Genomic_DNA"/>
</dbReference>
<proteinExistence type="inferred from homology"/>
<dbReference type="SUPFAM" id="SSF55729">
    <property type="entry name" value="Acyl-CoA N-acyltransferases (Nat)"/>
    <property type="match status" value="1"/>
</dbReference>
<dbReference type="Gene3D" id="3.30.70.3550">
    <property type="entry name" value="Leucyl/phenylalanyl-tRNA-protein transferase, N-terminal domain"/>
    <property type="match status" value="1"/>
</dbReference>
<organism evidence="16">
    <name type="scientific">Candidatus Kentrum sp. MB</name>
    <dbReference type="NCBI Taxonomy" id="2138164"/>
    <lineage>
        <taxon>Bacteria</taxon>
        <taxon>Pseudomonadati</taxon>
        <taxon>Pseudomonadota</taxon>
        <taxon>Gammaproteobacteria</taxon>
        <taxon>Candidatus Kentrum</taxon>
    </lineage>
</organism>
<reference evidence="16" key="1">
    <citation type="submission" date="2019-02" db="EMBL/GenBank/DDBJ databases">
        <authorList>
            <person name="Gruber-Vodicka R. H."/>
            <person name="Seah K. B. B."/>
        </authorList>
    </citation>
    <scope>NUCLEOTIDE SEQUENCE</scope>
    <source>
        <strain evidence="16">BECK_BZ197</strain>
    </source>
</reference>
<comment type="catalytic activity">
    <reaction evidence="6 15">
        <text>N-terminal L-arginyl-[protein] + L-leucyl-tRNA(Leu) = N-terminal L-leucyl-L-arginyl-[protein] + tRNA(Leu) + H(+)</text>
        <dbReference type="Rhea" id="RHEA:50416"/>
        <dbReference type="Rhea" id="RHEA-COMP:9613"/>
        <dbReference type="Rhea" id="RHEA-COMP:9622"/>
        <dbReference type="Rhea" id="RHEA-COMP:12672"/>
        <dbReference type="Rhea" id="RHEA-COMP:12673"/>
        <dbReference type="ChEBI" id="CHEBI:15378"/>
        <dbReference type="ChEBI" id="CHEBI:64719"/>
        <dbReference type="ChEBI" id="CHEBI:78442"/>
        <dbReference type="ChEBI" id="CHEBI:78494"/>
        <dbReference type="ChEBI" id="CHEBI:133044"/>
        <dbReference type="EC" id="2.3.2.6"/>
    </reaction>
</comment>
<name>A0A450XAT1_9GAMM</name>
<comment type="catalytic activity">
    <reaction evidence="5 15">
        <text>L-phenylalanyl-tRNA(Phe) + an N-terminal L-alpha-aminoacyl-[protein] = an N-terminal L-phenylalanyl-L-alpha-aminoacyl-[protein] + tRNA(Phe)</text>
        <dbReference type="Rhea" id="RHEA:43632"/>
        <dbReference type="Rhea" id="RHEA-COMP:9668"/>
        <dbReference type="Rhea" id="RHEA-COMP:9699"/>
        <dbReference type="Rhea" id="RHEA-COMP:10636"/>
        <dbReference type="Rhea" id="RHEA-COMP:10637"/>
        <dbReference type="ChEBI" id="CHEBI:78442"/>
        <dbReference type="ChEBI" id="CHEBI:78531"/>
        <dbReference type="ChEBI" id="CHEBI:78597"/>
        <dbReference type="ChEBI" id="CHEBI:83561"/>
        <dbReference type="EC" id="2.3.2.6"/>
    </reaction>
</comment>
<accession>A0A450XAT1</accession>
<keyword evidence="2 15" id="KW-0963">Cytoplasm</keyword>
<evidence type="ECO:0000256" key="10">
    <source>
        <dbReference type="ARBA" id="ARBA00066767"/>
    </source>
</evidence>
<comment type="catalytic activity">
    <reaction evidence="7 15">
        <text>N-terminal L-lysyl-[protein] + L-leucyl-tRNA(Leu) = N-terminal L-leucyl-L-lysyl-[protein] + tRNA(Leu) + H(+)</text>
        <dbReference type="Rhea" id="RHEA:12340"/>
        <dbReference type="Rhea" id="RHEA-COMP:9613"/>
        <dbReference type="Rhea" id="RHEA-COMP:9622"/>
        <dbReference type="Rhea" id="RHEA-COMP:12670"/>
        <dbReference type="Rhea" id="RHEA-COMP:12671"/>
        <dbReference type="ChEBI" id="CHEBI:15378"/>
        <dbReference type="ChEBI" id="CHEBI:65249"/>
        <dbReference type="ChEBI" id="CHEBI:78442"/>
        <dbReference type="ChEBI" id="CHEBI:78494"/>
        <dbReference type="ChEBI" id="CHEBI:133043"/>
        <dbReference type="EC" id="2.3.2.6"/>
    </reaction>
</comment>
<evidence type="ECO:0000256" key="9">
    <source>
        <dbReference type="ARBA" id="ARBA00061535"/>
    </source>
</evidence>
<dbReference type="GO" id="GO:0005737">
    <property type="term" value="C:cytoplasm"/>
    <property type="evidence" value="ECO:0007669"/>
    <property type="project" value="UniProtKB-SubCell"/>
</dbReference>
<comment type="function">
    <text evidence="8 15">Functions in the N-end rule pathway of protein degradation where it conjugates Leu, Phe and, less efficiently, Met from aminoacyl-tRNAs to the N-termini of proteins containing an N-terminal arginine or lysine.</text>
</comment>
<dbReference type="InterPro" id="IPR042203">
    <property type="entry name" value="Leu/Phe-tRNA_Trfase_C"/>
</dbReference>
<evidence type="ECO:0000256" key="12">
    <source>
        <dbReference type="ARBA" id="ARBA00077136"/>
    </source>
</evidence>
<evidence type="ECO:0000313" key="16">
    <source>
        <dbReference type="EMBL" id="VFK26434.1"/>
    </source>
</evidence>
<dbReference type="Pfam" id="PF03588">
    <property type="entry name" value="Leu_Phe_trans"/>
    <property type="match status" value="1"/>
</dbReference>
<evidence type="ECO:0000256" key="7">
    <source>
        <dbReference type="ARBA" id="ARBA00051538"/>
    </source>
</evidence>
<evidence type="ECO:0000256" key="13">
    <source>
        <dbReference type="ARBA" id="ARBA00077165"/>
    </source>
</evidence>
<dbReference type="FunFam" id="3.30.70.3550:FF:000001">
    <property type="entry name" value="Leucyl/phenylalanyl-tRNA--protein transferase"/>
    <property type="match status" value="1"/>
</dbReference>
<evidence type="ECO:0000256" key="2">
    <source>
        <dbReference type="ARBA" id="ARBA00022490"/>
    </source>
</evidence>
<evidence type="ECO:0000256" key="1">
    <source>
        <dbReference type="ARBA" id="ARBA00004496"/>
    </source>
</evidence>
<gene>
    <name evidence="15" type="primary">aat</name>
    <name evidence="16" type="ORF">BECKMB1821G_GA0114241_102111</name>
</gene>
<evidence type="ECO:0000256" key="5">
    <source>
        <dbReference type="ARBA" id="ARBA00050607"/>
    </source>
</evidence>
<dbReference type="GO" id="GO:0030163">
    <property type="term" value="P:protein catabolic process"/>
    <property type="evidence" value="ECO:0007669"/>
    <property type="project" value="UniProtKB-UniRule"/>
</dbReference>
<dbReference type="InterPro" id="IPR004616">
    <property type="entry name" value="Leu/Phe-tRNA_Trfase"/>
</dbReference>
<sequence>MIRVIDRFLSPDSPPDAFPDSKYALPECDGLLAIGGDLQPARLLFAYRQGIFPWYNDGEPILWWSPDPRTVLFPSEMKISRSLRKTLNRGHLQVTRDRCFSDVIRECAAPRLDRRTGERRTGTWITREMSDAYIRLHELGYAHSVECWEGREMVGGLYGVVLGKVFFGESMFSRVRDASKIALAHLCRQDYALIDCQLPSEHLTRLGAMSISRDDFGVLLSRFCD</sequence>
<evidence type="ECO:0000256" key="15">
    <source>
        <dbReference type="HAMAP-Rule" id="MF_00688"/>
    </source>
</evidence>
<dbReference type="EC" id="2.3.2.6" evidence="10 15"/>
<evidence type="ECO:0000256" key="8">
    <source>
        <dbReference type="ARBA" id="ARBA00054043"/>
    </source>
</evidence>
<keyword evidence="4 15" id="KW-0012">Acyltransferase</keyword>
<evidence type="ECO:0000256" key="4">
    <source>
        <dbReference type="ARBA" id="ARBA00023315"/>
    </source>
</evidence>
<dbReference type="Gene3D" id="3.40.630.70">
    <property type="entry name" value="Leucyl/phenylalanyl-tRNA-protein transferase, C-terminal domain"/>
    <property type="match status" value="1"/>
</dbReference>
<dbReference type="GO" id="GO:0008914">
    <property type="term" value="F:leucyl-tRNA--protein transferase activity"/>
    <property type="evidence" value="ECO:0007669"/>
    <property type="project" value="UniProtKB-UniRule"/>
</dbReference>